<protein>
    <submittedName>
        <fullName evidence="2">Uncharacterized protein</fullName>
    </submittedName>
</protein>
<dbReference type="VEuPathDB" id="TriTrypDB:TcIL3000_10_9650"/>
<feature type="compositionally biased region" description="Polar residues" evidence="1">
    <location>
        <begin position="309"/>
        <end position="321"/>
    </location>
</feature>
<evidence type="ECO:0000313" key="2">
    <source>
        <dbReference type="EMBL" id="CCC94187.1"/>
    </source>
</evidence>
<organism evidence="2">
    <name type="scientific">Trypanosoma congolense (strain IL3000)</name>
    <dbReference type="NCBI Taxonomy" id="1068625"/>
    <lineage>
        <taxon>Eukaryota</taxon>
        <taxon>Discoba</taxon>
        <taxon>Euglenozoa</taxon>
        <taxon>Kinetoplastea</taxon>
        <taxon>Metakinetoplastina</taxon>
        <taxon>Trypanosomatida</taxon>
        <taxon>Trypanosomatidae</taxon>
        <taxon>Trypanosoma</taxon>
        <taxon>Nannomonas</taxon>
    </lineage>
</organism>
<sequence length="723" mass="82068">MSFDQPVYALGMFYFKQRALNGWRDLKRGCFSHAVHNAWRFTCTRRWLYLDPVEKWTMLVDLGRRAPLLLEAASLKSVPLSPSGCVEIRRARAFIRFCGDPMRGRQAPVSVPHVHFSESCSQKRDRLVNELPYCVRLQLCLSLLMWVQTLRNVQDTFAHLRMPFAVTRRWKRGVIADVFPTRLAEACVDPFTTVSLIMDETLNSTGEQVPAPHAWRPDGYYEEMEEQVLGRGDRVSALNRRFRFQGRKKRNNHLLVGGVSDSQRLPVTATAQGLGILREVQGLRPLLSDDDSLLTSRGLHVSRLRLKTPSESVKRTNTSPSAAPPRVLGDAQRGVHPSPLAFDHEEDEQYHHNFLRGEGCPLDENGHTQRVPIHIHVPDNADAVAFMQYCVFAHVSVLSSLFVEGRTVHFTTGNSLLLDYVGFLFDEFIQDGWVTVGLCSESVRPYIPSWSITENVLIVLSPREGGTYSTCEIREKADMILQCTPCTVIFEPAGEENTERDWSMILMQEVKGRQAGGFSHRESAAWRVSWVPVRASTSFCVSSGEGKREKTENFQSSVNEMLRHVHAVTFVYTPYNCRFTSRDMDEWLWNGLPRSVHVVGVNGHPLDVLYFFPQAPFLHKKVGNAFRFRAVRRVIVRKNVHGGREGIARRCLYRCFCWSGLARAGLQSRMATKDQIRLLSIKGRVDDGDLAADALLCERAVDFLANPGKMTWLALVIARLFHI</sequence>
<evidence type="ECO:0000256" key="1">
    <source>
        <dbReference type="SAM" id="MobiDB-lite"/>
    </source>
</evidence>
<proteinExistence type="predicted"/>
<dbReference type="EMBL" id="HE575323">
    <property type="protein sequence ID" value="CCC94187.1"/>
    <property type="molecule type" value="Genomic_DNA"/>
</dbReference>
<name>G0UXS0_TRYCI</name>
<dbReference type="AlphaFoldDB" id="G0UXS0"/>
<reference evidence="2" key="1">
    <citation type="journal article" date="2012" name="Proc. Natl. Acad. Sci. U.S.A.">
        <title>Antigenic diversity is generated by distinct evolutionary mechanisms in African trypanosome species.</title>
        <authorList>
            <person name="Jackson A.P."/>
            <person name="Berry A."/>
            <person name="Aslett M."/>
            <person name="Allison H.C."/>
            <person name="Burton P."/>
            <person name="Vavrova-Anderson J."/>
            <person name="Brown R."/>
            <person name="Browne H."/>
            <person name="Corton N."/>
            <person name="Hauser H."/>
            <person name="Gamble J."/>
            <person name="Gilderthorp R."/>
            <person name="Marcello L."/>
            <person name="McQuillan J."/>
            <person name="Otto T.D."/>
            <person name="Quail M.A."/>
            <person name="Sanders M.J."/>
            <person name="van Tonder A."/>
            <person name="Ginger M.L."/>
            <person name="Field M.C."/>
            <person name="Barry J.D."/>
            <person name="Hertz-Fowler C."/>
            <person name="Berriman M."/>
        </authorList>
    </citation>
    <scope>NUCLEOTIDE SEQUENCE</scope>
    <source>
        <strain evidence="2">IL3000</strain>
    </source>
</reference>
<feature type="region of interest" description="Disordered" evidence="1">
    <location>
        <begin position="307"/>
        <end position="330"/>
    </location>
</feature>
<accession>G0UXS0</accession>
<gene>
    <name evidence="2" type="ORF">TCIL3000_10_9650</name>
</gene>